<name>A0A7J5XD84_DISMA</name>
<evidence type="ECO:0000313" key="4">
    <source>
        <dbReference type="Proteomes" id="UP000518266"/>
    </source>
</evidence>
<dbReference type="PANTHER" id="PTHR46599">
    <property type="entry name" value="PIGGYBAC TRANSPOSABLE ELEMENT-DERIVED PROTEIN 4"/>
    <property type="match status" value="1"/>
</dbReference>
<dbReference type="EMBL" id="JAAKFY010000025">
    <property type="protein sequence ID" value="KAF3834992.1"/>
    <property type="molecule type" value="Genomic_DNA"/>
</dbReference>
<protein>
    <recommendedName>
        <fullName evidence="2">PiggyBac transposable element-derived protein domain-containing protein</fullName>
    </recommendedName>
</protein>
<feature type="compositionally biased region" description="Acidic residues" evidence="1">
    <location>
        <begin position="45"/>
        <end position="58"/>
    </location>
</feature>
<organism evidence="3 4">
    <name type="scientific">Dissostichus mawsoni</name>
    <name type="common">Antarctic cod</name>
    <dbReference type="NCBI Taxonomy" id="36200"/>
    <lineage>
        <taxon>Eukaryota</taxon>
        <taxon>Metazoa</taxon>
        <taxon>Chordata</taxon>
        <taxon>Craniata</taxon>
        <taxon>Vertebrata</taxon>
        <taxon>Euteleostomi</taxon>
        <taxon>Actinopterygii</taxon>
        <taxon>Neopterygii</taxon>
        <taxon>Teleostei</taxon>
        <taxon>Neoteleostei</taxon>
        <taxon>Acanthomorphata</taxon>
        <taxon>Eupercaria</taxon>
        <taxon>Perciformes</taxon>
        <taxon>Notothenioidei</taxon>
        <taxon>Nototheniidae</taxon>
        <taxon>Dissostichus</taxon>
    </lineage>
</organism>
<dbReference type="PANTHER" id="PTHR46599:SF3">
    <property type="entry name" value="PIGGYBAC TRANSPOSABLE ELEMENT-DERIVED PROTEIN 4"/>
    <property type="match status" value="1"/>
</dbReference>
<evidence type="ECO:0000259" key="2">
    <source>
        <dbReference type="Pfam" id="PF13843"/>
    </source>
</evidence>
<dbReference type="Proteomes" id="UP000518266">
    <property type="component" value="Unassembled WGS sequence"/>
</dbReference>
<gene>
    <name evidence="3" type="ORF">F7725_027550</name>
</gene>
<feature type="domain" description="PiggyBac transposable element-derived protein" evidence="2">
    <location>
        <begin position="95"/>
        <end position="153"/>
    </location>
</feature>
<feature type="region of interest" description="Disordered" evidence="1">
    <location>
        <begin position="206"/>
        <end position="227"/>
    </location>
</feature>
<dbReference type="InterPro" id="IPR029526">
    <property type="entry name" value="PGBD"/>
</dbReference>
<accession>A0A7J5XD84</accession>
<dbReference type="AlphaFoldDB" id="A0A7J5XD84"/>
<comment type="caution">
    <text evidence="3">The sequence shown here is derived from an EMBL/GenBank/DDBJ whole genome shotgun (WGS) entry which is preliminary data.</text>
</comment>
<evidence type="ECO:0000256" key="1">
    <source>
        <dbReference type="SAM" id="MobiDB-lite"/>
    </source>
</evidence>
<feature type="region of interest" description="Disordered" evidence="1">
    <location>
        <begin position="1"/>
        <end position="88"/>
    </location>
</feature>
<reference evidence="3 4" key="1">
    <citation type="submission" date="2020-03" db="EMBL/GenBank/DDBJ databases">
        <title>Dissostichus mawsoni Genome sequencing and assembly.</title>
        <authorList>
            <person name="Park H."/>
        </authorList>
    </citation>
    <scope>NUCLEOTIDE SEQUENCE [LARGE SCALE GENOMIC DNA]</scope>
    <source>
        <strain evidence="3">DM0001</strain>
        <tissue evidence="3">Muscle</tissue>
    </source>
</reference>
<dbReference type="OrthoDB" id="9986773at2759"/>
<evidence type="ECO:0000313" key="3">
    <source>
        <dbReference type="EMBL" id="KAF3834992.1"/>
    </source>
</evidence>
<sequence length="263" mass="29462">MNGWDEEPIGGIDSESDISDVEDPDYCPPGHVRPSGNQPAPAEQDQSDTEESSEEEMDIVSNRMSRKGLLGRAKTPSHNLLRSRSGPAPGFSTVSPIDAWKLFITDSILEEVLRCTNMEGRRVATNRGKEWKKLSKEELMAFIGLTILAGSEKNWDVPIRITNARRHFLTELSKELVTPHMKSRLEGTPNLPTYITEAMGRCGVTKAANQQQERSTEGQQKRKRCQMCPRNKDRKATNCCWKCSTPVCNGHSQKQIVCDNCTQ</sequence>
<feature type="compositionally biased region" description="Acidic residues" evidence="1">
    <location>
        <begin position="1"/>
        <end position="25"/>
    </location>
</feature>
<proteinExistence type="predicted"/>
<keyword evidence="4" id="KW-1185">Reference proteome</keyword>
<dbReference type="Pfam" id="PF13843">
    <property type="entry name" value="DDE_Tnp_1_7"/>
    <property type="match status" value="1"/>
</dbReference>